<dbReference type="PANTHER" id="PTHR43132">
    <property type="entry name" value="ARSENICAL RESISTANCE OPERON REPRESSOR ARSR-RELATED"/>
    <property type="match status" value="1"/>
</dbReference>
<dbReference type="SMART" id="SM00450">
    <property type="entry name" value="RHOD"/>
    <property type="match status" value="1"/>
</dbReference>
<dbReference type="InterPro" id="IPR036873">
    <property type="entry name" value="Rhodanese-like_dom_sf"/>
</dbReference>
<evidence type="ECO:0000259" key="4">
    <source>
        <dbReference type="PROSITE" id="PS50206"/>
    </source>
</evidence>
<dbReference type="PRINTS" id="PR00778">
    <property type="entry name" value="HTHARSR"/>
</dbReference>
<dbReference type="InterPro" id="IPR001845">
    <property type="entry name" value="HTH_ArsR_DNA-bd_dom"/>
</dbReference>
<dbReference type="GO" id="GO:0004792">
    <property type="term" value="F:thiosulfate-cyanide sulfurtransferase activity"/>
    <property type="evidence" value="ECO:0007669"/>
    <property type="project" value="InterPro"/>
</dbReference>
<name>A0A0H3U7L6_9BACT</name>
<dbReference type="NCBIfam" id="NF033788">
    <property type="entry name" value="HTH_metalloreg"/>
    <property type="match status" value="1"/>
</dbReference>
<dbReference type="Gene3D" id="3.40.250.10">
    <property type="entry name" value="Rhodanese-like domain"/>
    <property type="match status" value="1"/>
</dbReference>
<dbReference type="AlphaFoldDB" id="A0A0H3U7L6"/>
<dbReference type="GO" id="GO:0003677">
    <property type="term" value="F:DNA binding"/>
    <property type="evidence" value="ECO:0007669"/>
    <property type="project" value="UniProtKB-KW"/>
</dbReference>
<protein>
    <submittedName>
        <fullName evidence="6">Putative ArsS family transcriptional regulator</fullName>
    </submittedName>
</protein>
<dbReference type="CDD" id="cd00090">
    <property type="entry name" value="HTH_ARSR"/>
    <property type="match status" value="1"/>
</dbReference>
<evidence type="ECO:0000259" key="5">
    <source>
        <dbReference type="PROSITE" id="PS50987"/>
    </source>
</evidence>
<dbReference type="PROSITE" id="PS50206">
    <property type="entry name" value="RHODANESE_3"/>
    <property type="match status" value="1"/>
</dbReference>
<accession>A0A0H3U7L6</accession>
<feature type="domain" description="Rhodanese" evidence="4">
    <location>
        <begin position="134"/>
        <end position="219"/>
    </location>
</feature>
<dbReference type="InterPro" id="IPR001307">
    <property type="entry name" value="Thiosulphate_STrfase_CS"/>
</dbReference>
<dbReference type="InterPro" id="IPR036390">
    <property type="entry name" value="WH_DNA-bd_sf"/>
</dbReference>
<dbReference type="PANTHER" id="PTHR43132:SF8">
    <property type="entry name" value="HTH-TYPE TRANSCRIPTIONAL REGULATOR KMTR"/>
    <property type="match status" value="1"/>
</dbReference>
<feature type="domain" description="HTH arsR-type" evidence="5">
    <location>
        <begin position="10"/>
        <end position="104"/>
    </location>
</feature>
<dbReference type="Pfam" id="PF01022">
    <property type="entry name" value="HTH_5"/>
    <property type="match status" value="1"/>
</dbReference>
<dbReference type="Pfam" id="PF00581">
    <property type="entry name" value="Rhodanese"/>
    <property type="match status" value="1"/>
</dbReference>
<dbReference type="InterPro" id="IPR051011">
    <property type="entry name" value="Metal_resp_trans_reg"/>
</dbReference>
<evidence type="ECO:0000256" key="1">
    <source>
        <dbReference type="ARBA" id="ARBA00023015"/>
    </source>
</evidence>
<dbReference type="PROSITE" id="PS50987">
    <property type="entry name" value="HTH_ARSR_2"/>
    <property type="match status" value="1"/>
</dbReference>
<proteinExistence type="predicted"/>
<dbReference type="InterPro" id="IPR036388">
    <property type="entry name" value="WH-like_DNA-bd_sf"/>
</dbReference>
<keyword evidence="3" id="KW-0804">Transcription</keyword>
<evidence type="ECO:0000256" key="2">
    <source>
        <dbReference type="ARBA" id="ARBA00023125"/>
    </source>
</evidence>
<keyword evidence="2" id="KW-0238">DNA-binding</keyword>
<dbReference type="GO" id="GO:0003700">
    <property type="term" value="F:DNA-binding transcription factor activity"/>
    <property type="evidence" value="ECO:0007669"/>
    <property type="project" value="InterPro"/>
</dbReference>
<keyword evidence="1" id="KW-0805">Transcription regulation</keyword>
<evidence type="ECO:0000256" key="3">
    <source>
        <dbReference type="ARBA" id="ARBA00023163"/>
    </source>
</evidence>
<dbReference type="SUPFAM" id="SSF52821">
    <property type="entry name" value="Rhodanese/Cell cycle control phosphatase"/>
    <property type="match status" value="1"/>
</dbReference>
<dbReference type="InterPro" id="IPR001763">
    <property type="entry name" value="Rhodanese-like_dom"/>
</dbReference>
<dbReference type="InterPro" id="IPR011991">
    <property type="entry name" value="ArsR-like_HTH"/>
</dbReference>
<reference evidence="6" key="1">
    <citation type="submission" date="2013-08" db="EMBL/GenBank/DDBJ databases">
        <title>Comparison of modified E. coli strains.</title>
        <authorList>
            <person name="Juergensen J."/>
            <person name="Bonge A."/>
            <person name="Streit W.R."/>
        </authorList>
    </citation>
    <scope>NUCLEOTIDE SEQUENCE</scope>
</reference>
<dbReference type="PROSITE" id="PS00380">
    <property type="entry name" value="RHODANESE_1"/>
    <property type="match status" value="1"/>
</dbReference>
<dbReference type="EMBL" id="KF540237">
    <property type="protein sequence ID" value="AIF26564.1"/>
    <property type="molecule type" value="Genomic_DNA"/>
</dbReference>
<dbReference type="SMART" id="SM00418">
    <property type="entry name" value="HTH_ARSR"/>
    <property type="match status" value="1"/>
</dbReference>
<dbReference type="Gene3D" id="1.10.10.10">
    <property type="entry name" value="Winged helix-like DNA-binding domain superfamily/Winged helix DNA-binding domain"/>
    <property type="match status" value="1"/>
</dbReference>
<dbReference type="CDD" id="cd00158">
    <property type="entry name" value="RHOD"/>
    <property type="match status" value="1"/>
</dbReference>
<sequence length="222" mass="25428">MNNKSPGRDYKEELFRQFARIGKCLSSDKRLELLHLLSQGPKSVERLAQATDMSVANVSRHLQILLDANLVKFSKKGTYVIYTLASSDICGFLTSLWRICESQLADIARIKTAFINQFENLESLSLNEVLSRMEEGSIILLDVRPAEEYEADHIPGAISVPMEELHRYLQGLPKEIQIAAYCRGPYCVYSAQAVDEMRREGFTAFRLEEGVYEWQEYQAQRH</sequence>
<organism evidence="6">
    <name type="scientific">uncultured bacterium fosmid pJB45G2</name>
    <dbReference type="NCBI Taxonomy" id="1478065"/>
    <lineage>
        <taxon>Bacteria</taxon>
        <taxon>environmental samples</taxon>
    </lineage>
</organism>
<dbReference type="SUPFAM" id="SSF46785">
    <property type="entry name" value="Winged helix' DNA-binding domain"/>
    <property type="match status" value="1"/>
</dbReference>
<evidence type="ECO:0000313" key="6">
    <source>
        <dbReference type="EMBL" id="AIF26564.1"/>
    </source>
</evidence>